<feature type="compositionally biased region" description="Polar residues" evidence="2">
    <location>
        <begin position="133"/>
        <end position="153"/>
    </location>
</feature>
<dbReference type="OrthoDB" id="6288758at2759"/>
<dbReference type="Proteomes" id="UP000728185">
    <property type="component" value="Unassembled WGS sequence"/>
</dbReference>
<dbReference type="InterPro" id="IPR000095">
    <property type="entry name" value="CRIB_dom"/>
</dbReference>
<gene>
    <name evidence="4" type="ORF">FBUS_09868</name>
</gene>
<feature type="region of interest" description="Disordered" evidence="2">
    <location>
        <begin position="101"/>
        <end position="153"/>
    </location>
</feature>
<evidence type="ECO:0000256" key="2">
    <source>
        <dbReference type="SAM" id="MobiDB-lite"/>
    </source>
</evidence>
<reference evidence="4" key="1">
    <citation type="submission" date="2019-05" db="EMBL/GenBank/DDBJ databases">
        <title>Annotation for the trematode Fasciolopsis buski.</title>
        <authorList>
            <person name="Choi Y.-J."/>
        </authorList>
    </citation>
    <scope>NUCLEOTIDE SEQUENCE</scope>
    <source>
        <strain evidence="4">HT</strain>
        <tissue evidence="4">Whole worm</tissue>
    </source>
</reference>
<feature type="region of interest" description="Disordered" evidence="2">
    <location>
        <begin position="835"/>
        <end position="874"/>
    </location>
</feature>
<organism evidence="4 5">
    <name type="scientific">Fasciolopsis buskii</name>
    <dbReference type="NCBI Taxonomy" id="27845"/>
    <lineage>
        <taxon>Eukaryota</taxon>
        <taxon>Metazoa</taxon>
        <taxon>Spiralia</taxon>
        <taxon>Lophotrochozoa</taxon>
        <taxon>Platyhelminthes</taxon>
        <taxon>Trematoda</taxon>
        <taxon>Digenea</taxon>
        <taxon>Plagiorchiida</taxon>
        <taxon>Echinostomata</taxon>
        <taxon>Echinostomatoidea</taxon>
        <taxon>Fasciolidae</taxon>
        <taxon>Fasciolopsis</taxon>
    </lineage>
</organism>
<feature type="region of interest" description="Disordered" evidence="2">
    <location>
        <begin position="745"/>
        <end position="771"/>
    </location>
</feature>
<dbReference type="AlphaFoldDB" id="A0A8E0RKK9"/>
<evidence type="ECO:0000313" key="4">
    <source>
        <dbReference type="EMBL" id="KAA0184445.1"/>
    </source>
</evidence>
<dbReference type="EMBL" id="LUCM01011094">
    <property type="protein sequence ID" value="KAA0184445.1"/>
    <property type="molecule type" value="Genomic_DNA"/>
</dbReference>
<keyword evidence="5" id="KW-1185">Reference proteome</keyword>
<feature type="coiled-coil region" evidence="1">
    <location>
        <begin position="10"/>
        <end position="37"/>
    </location>
</feature>
<evidence type="ECO:0000259" key="3">
    <source>
        <dbReference type="PROSITE" id="PS50108"/>
    </source>
</evidence>
<feature type="domain" description="CRIB" evidence="3">
    <location>
        <begin position="174"/>
        <end position="187"/>
    </location>
</feature>
<comment type="caution">
    <text evidence="4">The sequence shown here is derived from an EMBL/GenBank/DDBJ whole genome shotgun (WGS) entry which is preliminary data.</text>
</comment>
<accession>A0A8E0RKK9</accession>
<proteinExistence type="predicted"/>
<protein>
    <recommendedName>
        <fullName evidence="3">CRIB domain-containing protein</fullName>
    </recommendedName>
</protein>
<keyword evidence="1" id="KW-0175">Coiled coil</keyword>
<name>A0A8E0RKK9_9TREM</name>
<feature type="region of interest" description="Disordered" evidence="2">
    <location>
        <begin position="617"/>
        <end position="643"/>
    </location>
</feature>
<evidence type="ECO:0000313" key="5">
    <source>
        <dbReference type="Proteomes" id="UP000728185"/>
    </source>
</evidence>
<feature type="compositionally biased region" description="Polar residues" evidence="2">
    <location>
        <begin position="101"/>
        <end position="126"/>
    </location>
</feature>
<evidence type="ECO:0000256" key="1">
    <source>
        <dbReference type="SAM" id="Coils"/>
    </source>
</evidence>
<feature type="region of interest" description="Disordered" evidence="2">
    <location>
        <begin position="408"/>
        <end position="431"/>
    </location>
</feature>
<dbReference type="PROSITE" id="PS50108">
    <property type="entry name" value="CRIB"/>
    <property type="match status" value="1"/>
</dbReference>
<feature type="compositionally biased region" description="Low complexity" evidence="2">
    <location>
        <begin position="410"/>
        <end position="421"/>
    </location>
</feature>
<sequence>MTRSQLAVMEEDLVVQMERLRHERESLDRERRHLAERAHQIDLMEESYHRLVGTMGKQFMFLAVLAANQIKKMPCQPYPQPPPPRKRPFMLGLFRRWGSTGEANTQKSNVSVGTNNAPVSGTTNTNEFRKPSVGSQGQTGNKSSPALNLSSESLVNQTTIDGRRGCSRGGIPLISPPVNMKHVIHVDHDWLAGGTLDDAYSMDMFPALMDQFPDGQPDLLNTSRRPTHTVHYPVVSPGCSQPLQASACNCAFASSSHASLNTANNEKSLTGEGKGAVDRPARLWDTSSGAAVINKGIGQDHTLTCVLRKPGAQSITGSTACLTDSTDILALTSSLTVGSSNFFLHKPQSAGSPVCSTIGSGDSGGLDHQRNLHSVTNFPNNFDDRCQYRQQRVEQLVSCDCSSSVDLPPDDSNSADSSPSNGHKCSTSGPVVPNSSEFWSDLNFPTSQSIRLHCPDCTGFQDSWPTQVTSRSAASCRAGAQPKNDLLRLLCSTYPLENSAHGGLAQPQLVCDRSHVDSSPCGSCVERVLWSAFQLAASLTCLSTSGVDSGGSTAGSPWFDGNVQLDDPMQPASVGHKRPRPDKSSLSGMINTTCSCSTVPDSRGASSMARSRFGRSKHFKRWKGRSKDSGEPNAQTPVGCKTGIPLVDSRRRFKSADPWCSPQAGLPMHSVCCTCRGMTTLPELVGECIARQAEFGDPHSPFLGMLAGSGRRPTASHHLSRFGARTRTHPDTLDKAEDICTRDHSNLMKPETDDTTSSRYHPRTFSGDTDRGWGRASLDALPPLFPVNSVQNKSLGSLLSTRHDRLPIPAALHAFTNRQPDKSAMAKHIVEDSDPEDHFGCQMSSPSRPRLRSAEQTSSRSPPVDFSSQPALASYNPVGVSRDAYFKVS</sequence>
<feature type="compositionally biased region" description="Polar residues" evidence="2">
    <location>
        <begin position="854"/>
        <end position="871"/>
    </location>
</feature>
<feature type="region of interest" description="Disordered" evidence="2">
    <location>
        <begin position="568"/>
        <end position="587"/>
    </location>
</feature>